<gene>
    <name evidence="3" type="ORF">L9F63_009705</name>
</gene>
<keyword evidence="2" id="KW-0812">Transmembrane</keyword>
<dbReference type="GO" id="GO:0062129">
    <property type="term" value="C:chitin-based extracellular matrix"/>
    <property type="evidence" value="ECO:0007669"/>
    <property type="project" value="TreeGrafter"/>
</dbReference>
<keyword evidence="1" id="KW-0193">Cuticle</keyword>
<dbReference type="AlphaFoldDB" id="A0AAD8ER05"/>
<feature type="transmembrane region" description="Helical" evidence="2">
    <location>
        <begin position="20"/>
        <end position="38"/>
    </location>
</feature>
<keyword evidence="2" id="KW-1133">Transmembrane helix</keyword>
<dbReference type="InterPro" id="IPR000618">
    <property type="entry name" value="Insect_cuticle"/>
</dbReference>
<proteinExistence type="predicted"/>
<dbReference type="Proteomes" id="UP001233999">
    <property type="component" value="Unassembled WGS sequence"/>
</dbReference>
<dbReference type="Pfam" id="PF00379">
    <property type="entry name" value="Chitin_bind_4"/>
    <property type="match status" value="1"/>
</dbReference>
<dbReference type="GO" id="GO:0008010">
    <property type="term" value="F:structural constituent of chitin-based larval cuticle"/>
    <property type="evidence" value="ECO:0007669"/>
    <property type="project" value="TreeGrafter"/>
</dbReference>
<evidence type="ECO:0000313" key="4">
    <source>
        <dbReference type="Proteomes" id="UP001233999"/>
    </source>
</evidence>
<dbReference type="PROSITE" id="PS51155">
    <property type="entry name" value="CHIT_BIND_RR_2"/>
    <property type="match status" value="1"/>
</dbReference>
<organism evidence="3 4">
    <name type="scientific">Diploptera punctata</name>
    <name type="common">Pacific beetle cockroach</name>
    <dbReference type="NCBI Taxonomy" id="6984"/>
    <lineage>
        <taxon>Eukaryota</taxon>
        <taxon>Metazoa</taxon>
        <taxon>Ecdysozoa</taxon>
        <taxon>Arthropoda</taxon>
        <taxon>Hexapoda</taxon>
        <taxon>Insecta</taxon>
        <taxon>Pterygota</taxon>
        <taxon>Neoptera</taxon>
        <taxon>Polyneoptera</taxon>
        <taxon>Dictyoptera</taxon>
        <taxon>Blattodea</taxon>
        <taxon>Blaberoidea</taxon>
        <taxon>Blaberidae</taxon>
        <taxon>Diplopterinae</taxon>
        <taxon>Diploptera</taxon>
    </lineage>
</organism>
<dbReference type="EMBL" id="JASPKZ010000460">
    <property type="protein sequence ID" value="KAJ9599995.1"/>
    <property type="molecule type" value="Genomic_DNA"/>
</dbReference>
<protein>
    <submittedName>
        <fullName evidence="3">Uncharacterized protein</fullName>
    </submittedName>
</protein>
<accession>A0AAD8ER05</accession>
<dbReference type="InterPro" id="IPR050468">
    <property type="entry name" value="Cuticle_Struct_Prot"/>
</dbReference>
<evidence type="ECO:0000313" key="3">
    <source>
        <dbReference type="EMBL" id="KAJ9599995.1"/>
    </source>
</evidence>
<evidence type="ECO:0000256" key="2">
    <source>
        <dbReference type="SAM" id="Phobius"/>
    </source>
</evidence>
<dbReference type="PANTHER" id="PTHR10380">
    <property type="entry name" value="CUTICLE PROTEIN"/>
    <property type="match status" value="1"/>
</dbReference>
<keyword evidence="2" id="KW-0472">Membrane</keyword>
<comment type="caution">
    <text evidence="3">The sequence shown here is derived from an EMBL/GenBank/DDBJ whole genome shotgun (WGS) entry which is preliminary data.</text>
</comment>
<reference evidence="3" key="1">
    <citation type="journal article" date="2023" name="IScience">
        <title>Live-bearing cockroach genome reveals convergent evolutionary mechanisms linked to viviparity in insects and beyond.</title>
        <authorList>
            <person name="Fouks B."/>
            <person name="Harrison M.C."/>
            <person name="Mikhailova A.A."/>
            <person name="Marchal E."/>
            <person name="English S."/>
            <person name="Carruthers M."/>
            <person name="Jennings E.C."/>
            <person name="Chiamaka E.L."/>
            <person name="Frigard R.A."/>
            <person name="Pippel M."/>
            <person name="Attardo G.M."/>
            <person name="Benoit J.B."/>
            <person name="Bornberg-Bauer E."/>
            <person name="Tobe S.S."/>
        </authorList>
    </citation>
    <scope>NUCLEOTIDE SEQUENCE</scope>
    <source>
        <strain evidence="3">Stay&amp;Tobe</strain>
    </source>
</reference>
<dbReference type="PANTHER" id="PTHR10380:SF196">
    <property type="entry name" value="CUTICULAR PROTEIN 72EA"/>
    <property type="match status" value="1"/>
</dbReference>
<keyword evidence="4" id="KW-1185">Reference proteome</keyword>
<evidence type="ECO:0000256" key="1">
    <source>
        <dbReference type="PROSITE-ProRule" id="PRU00497"/>
    </source>
</evidence>
<name>A0AAD8ER05_DIPPU</name>
<reference evidence="3" key="2">
    <citation type="submission" date="2023-05" db="EMBL/GenBank/DDBJ databases">
        <authorList>
            <person name="Fouks B."/>
        </authorList>
    </citation>
    <scope>NUCLEOTIDE SEQUENCE</scope>
    <source>
        <strain evidence="3">Stay&amp;Tobe</strain>
        <tissue evidence="3">Testes</tissue>
    </source>
</reference>
<sequence length="188" mass="20355">MCDSAPTEISDSNYGGSGGVFVVFLMLATTAVAVPLNIHDLVAPPVIDRDDSSASHLPSTKSYPLYPPPLYPYPFLSSYPAAETTPVPQASAALRDTSTKPDVNEVVLPIGTQIIIRDNSGQYSFGFSDNNGTVVSEQGRLLNTNDNWEAVIIKKGFYSYITPDNKNVSVSYVTDENGFRVLHKHVPT</sequence>